<dbReference type="SUPFAM" id="SSF50800">
    <property type="entry name" value="PK beta-barrel domain-like"/>
    <property type="match status" value="1"/>
</dbReference>
<feature type="domain" description="MOSC" evidence="1">
    <location>
        <begin position="160"/>
        <end position="324"/>
    </location>
</feature>
<dbReference type="InterPro" id="IPR005303">
    <property type="entry name" value="MOCOS_middle"/>
</dbReference>
<evidence type="ECO:0000313" key="2">
    <source>
        <dbReference type="EMBL" id="KAF2773715.1"/>
    </source>
</evidence>
<keyword evidence="3" id="KW-1185">Reference proteome</keyword>
<accession>A0A6G1LLH1</accession>
<dbReference type="OrthoDB" id="17255at2759"/>
<dbReference type="Proteomes" id="UP000799436">
    <property type="component" value="Unassembled WGS sequence"/>
</dbReference>
<reference evidence="2" key="1">
    <citation type="journal article" date="2020" name="Stud. Mycol.">
        <title>101 Dothideomycetes genomes: a test case for predicting lifestyles and emergence of pathogens.</title>
        <authorList>
            <person name="Haridas S."/>
            <person name="Albert R."/>
            <person name="Binder M."/>
            <person name="Bloem J."/>
            <person name="Labutti K."/>
            <person name="Salamov A."/>
            <person name="Andreopoulos B."/>
            <person name="Baker S."/>
            <person name="Barry K."/>
            <person name="Bills G."/>
            <person name="Bluhm B."/>
            <person name="Cannon C."/>
            <person name="Castanera R."/>
            <person name="Culley D."/>
            <person name="Daum C."/>
            <person name="Ezra D."/>
            <person name="Gonzalez J."/>
            <person name="Henrissat B."/>
            <person name="Kuo A."/>
            <person name="Liang C."/>
            <person name="Lipzen A."/>
            <person name="Lutzoni F."/>
            <person name="Magnuson J."/>
            <person name="Mondo S."/>
            <person name="Nolan M."/>
            <person name="Ohm R."/>
            <person name="Pangilinan J."/>
            <person name="Park H.-J."/>
            <person name="Ramirez L."/>
            <person name="Alfaro M."/>
            <person name="Sun H."/>
            <person name="Tritt A."/>
            <person name="Yoshinaga Y."/>
            <person name="Zwiers L.-H."/>
            <person name="Turgeon B."/>
            <person name="Goodwin S."/>
            <person name="Spatafora J."/>
            <person name="Crous P."/>
            <person name="Grigoriev I."/>
        </authorList>
    </citation>
    <scope>NUCLEOTIDE SEQUENCE</scope>
    <source>
        <strain evidence="2">CBS 116005</strain>
    </source>
</reference>
<dbReference type="GO" id="GO:0030170">
    <property type="term" value="F:pyridoxal phosphate binding"/>
    <property type="evidence" value="ECO:0007669"/>
    <property type="project" value="InterPro"/>
</dbReference>
<dbReference type="EMBL" id="ML995810">
    <property type="protein sequence ID" value="KAF2773715.1"/>
    <property type="molecule type" value="Genomic_DNA"/>
</dbReference>
<dbReference type="InterPro" id="IPR011037">
    <property type="entry name" value="Pyrv_Knase-like_insert_dom_sf"/>
</dbReference>
<proteinExistence type="predicted"/>
<sequence length="348" mass="38869">MEVERILTYPIKGMRAEELECTTVTKHGFPWDRRYLILKVQDDGSHKFLAVKLARYFPEISIPPDGDVLKGKITIHHRPHSGDPSSLEIPLKPKTDDLEELEITMHFSPTKAHKMPQPYNDWLTSRLGYPVILVYIADPLRKVLMSTSSGNSRPQSSNNSWLTSLTSKATQLVWGAAAPQQEHRITFADCAPYLIASSKSMQDVDARLPAAEKMDITKFRPNIIVSGAAEAWEEDFWGELTIGGEEKTVILCEQNCGRCKSINIDYETGRAVAPGEAGRMLKKLSKDRRVDPGTKWSPVFGRYAFLDAGSEGRRIGVGDEVVVSRWSAERSVFGECSFHLVGDLCDAC</sequence>
<dbReference type="AlphaFoldDB" id="A0A6G1LLH1"/>
<gene>
    <name evidence="2" type="ORF">EJ03DRAFT_264601</name>
</gene>
<name>A0A6G1LLH1_9PEZI</name>
<dbReference type="Pfam" id="PF03473">
    <property type="entry name" value="MOSC"/>
    <property type="match status" value="1"/>
</dbReference>
<protein>
    <recommendedName>
        <fullName evidence="1">MOSC domain-containing protein</fullName>
    </recommendedName>
</protein>
<dbReference type="GO" id="GO:0003824">
    <property type="term" value="F:catalytic activity"/>
    <property type="evidence" value="ECO:0007669"/>
    <property type="project" value="InterPro"/>
</dbReference>
<dbReference type="PROSITE" id="PS51340">
    <property type="entry name" value="MOSC"/>
    <property type="match status" value="1"/>
</dbReference>
<evidence type="ECO:0000313" key="3">
    <source>
        <dbReference type="Proteomes" id="UP000799436"/>
    </source>
</evidence>
<dbReference type="Pfam" id="PF03476">
    <property type="entry name" value="MOSC_N"/>
    <property type="match status" value="1"/>
</dbReference>
<dbReference type="PANTHER" id="PTHR14237">
    <property type="entry name" value="MOLYBDOPTERIN COFACTOR SULFURASE MOSC"/>
    <property type="match status" value="1"/>
</dbReference>
<dbReference type="InterPro" id="IPR005302">
    <property type="entry name" value="MoCF_Sase_C"/>
</dbReference>
<organism evidence="2 3">
    <name type="scientific">Teratosphaeria nubilosa</name>
    <dbReference type="NCBI Taxonomy" id="161662"/>
    <lineage>
        <taxon>Eukaryota</taxon>
        <taxon>Fungi</taxon>
        <taxon>Dikarya</taxon>
        <taxon>Ascomycota</taxon>
        <taxon>Pezizomycotina</taxon>
        <taxon>Dothideomycetes</taxon>
        <taxon>Dothideomycetidae</taxon>
        <taxon>Mycosphaerellales</taxon>
        <taxon>Teratosphaeriaceae</taxon>
        <taxon>Teratosphaeria</taxon>
    </lineage>
</organism>
<dbReference type="SUPFAM" id="SSF141673">
    <property type="entry name" value="MOSC N-terminal domain-like"/>
    <property type="match status" value="1"/>
</dbReference>
<dbReference type="PANTHER" id="PTHR14237:SF34">
    <property type="entry name" value="MOSC DOMAIN PROTEIN (AFU_ORTHOLOGUE AFUA_2G07820)"/>
    <property type="match status" value="1"/>
</dbReference>
<evidence type="ECO:0000259" key="1">
    <source>
        <dbReference type="PROSITE" id="PS51340"/>
    </source>
</evidence>
<dbReference type="GO" id="GO:0030151">
    <property type="term" value="F:molybdenum ion binding"/>
    <property type="evidence" value="ECO:0007669"/>
    <property type="project" value="InterPro"/>
</dbReference>